<accession>A0A3N4K8U6</accession>
<gene>
    <name evidence="1" type="ORF">L873DRAFT_1758574</name>
</gene>
<proteinExistence type="predicted"/>
<evidence type="ECO:0000313" key="1">
    <source>
        <dbReference type="EMBL" id="RPB04881.1"/>
    </source>
</evidence>
<name>A0A3N4K8U6_9PEZI</name>
<dbReference type="Proteomes" id="UP000276215">
    <property type="component" value="Unassembled WGS sequence"/>
</dbReference>
<reference evidence="1 2" key="1">
    <citation type="journal article" date="2018" name="Nat. Ecol. Evol.">
        <title>Pezizomycetes genomes reveal the molecular basis of ectomycorrhizal truffle lifestyle.</title>
        <authorList>
            <person name="Murat C."/>
            <person name="Payen T."/>
            <person name="Noel B."/>
            <person name="Kuo A."/>
            <person name="Morin E."/>
            <person name="Chen J."/>
            <person name="Kohler A."/>
            <person name="Krizsan K."/>
            <person name="Balestrini R."/>
            <person name="Da Silva C."/>
            <person name="Montanini B."/>
            <person name="Hainaut M."/>
            <person name="Levati E."/>
            <person name="Barry K.W."/>
            <person name="Belfiori B."/>
            <person name="Cichocki N."/>
            <person name="Clum A."/>
            <person name="Dockter R.B."/>
            <person name="Fauchery L."/>
            <person name="Guy J."/>
            <person name="Iotti M."/>
            <person name="Le Tacon F."/>
            <person name="Lindquist E.A."/>
            <person name="Lipzen A."/>
            <person name="Malagnac F."/>
            <person name="Mello A."/>
            <person name="Molinier V."/>
            <person name="Miyauchi S."/>
            <person name="Poulain J."/>
            <person name="Riccioni C."/>
            <person name="Rubini A."/>
            <person name="Sitrit Y."/>
            <person name="Splivallo R."/>
            <person name="Traeger S."/>
            <person name="Wang M."/>
            <person name="Zifcakova L."/>
            <person name="Wipf D."/>
            <person name="Zambonelli A."/>
            <person name="Paolocci F."/>
            <person name="Nowrousian M."/>
            <person name="Ottonello S."/>
            <person name="Baldrian P."/>
            <person name="Spatafora J.W."/>
            <person name="Henrissat B."/>
            <person name="Nagy L.G."/>
            <person name="Aury J.M."/>
            <person name="Wincker P."/>
            <person name="Grigoriev I.V."/>
            <person name="Bonfante P."/>
            <person name="Martin F.M."/>
        </authorList>
    </citation>
    <scope>NUCLEOTIDE SEQUENCE [LARGE SCALE GENOMIC DNA]</scope>
    <source>
        <strain evidence="1 2">120613-1</strain>
    </source>
</reference>
<organism evidence="1 2">
    <name type="scientific">Choiromyces venosus 120613-1</name>
    <dbReference type="NCBI Taxonomy" id="1336337"/>
    <lineage>
        <taxon>Eukaryota</taxon>
        <taxon>Fungi</taxon>
        <taxon>Dikarya</taxon>
        <taxon>Ascomycota</taxon>
        <taxon>Pezizomycotina</taxon>
        <taxon>Pezizomycetes</taxon>
        <taxon>Pezizales</taxon>
        <taxon>Tuberaceae</taxon>
        <taxon>Choiromyces</taxon>
    </lineage>
</organism>
<protein>
    <submittedName>
        <fullName evidence="1">Uncharacterized protein</fullName>
    </submittedName>
</protein>
<evidence type="ECO:0000313" key="2">
    <source>
        <dbReference type="Proteomes" id="UP000276215"/>
    </source>
</evidence>
<dbReference type="AlphaFoldDB" id="A0A3N4K8U6"/>
<sequence length="84" mass="9494">MITGIFGFLCCSLLLRGLKKKIYFFLFKYEESGAYYLPIFIKEPSISGLIPVKFFSPRCCFALFKMSSALVRCPSDLGWSASEA</sequence>
<dbReference type="EMBL" id="ML120356">
    <property type="protein sequence ID" value="RPB04881.1"/>
    <property type="molecule type" value="Genomic_DNA"/>
</dbReference>
<keyword evidence="2" id="KW-1185">Reference proteome</keyword>